<name>A0ABN8IFA6_9NEOP</name>
<feature type="region of interest" description="Disordered" evidence="1">
    <location>
        <begin position="1"/>
        <end position="42"/>
    </location>
</feature>
<keyword evidence="3" id="KW-1185">Reference proteome</keyword>
<proteinExistence type="predicted"/>
<dbReference type="EMBL" id="OW152835">
    <property type="protein sequence ID" value="CAH2056087.1"/>
    <property type="molecule type" value="Genomic_DNA"/>
</dbReference>
<dbReference type="Proteomes" id="UP000837857">
    <property type="component" value="Chromosome 23"/>
</dbReference>
<gene>
    <name evidence="2" type="ORF">IPOD504_LOCUS9359</name>
</gene>
<sequence>MVTENSNEDDKHTDSVENDIVDNKDKEDDKVEDESEKTLVEKDLEPTEIITIDDNIKTTEDSIISNTEVAATTEQLYTNGDDVTGATVVNEVTENLNKVEGGIDNEDKIEQDEFDDLVKEKDVEQTVVPATYTTEEASEESNITTEVSKITENNVEFTDVTESKSAVASENPTELSVTLTTADDENTTQFVTENIEDDFKNATTDVGDTTEDDYLEIEYTYF</sequence>
<accession>A0ABN8IFA6</accession>
<evidence type="ECO:0000313" key="3">
    <source>
        <dbReference type="Proteomes" id="UP000837857"/>
    </source>
</evidence>
<protein>
    <submittedName>
        <fullName evidence="2">Uncharacterized protein</fullName>
    </submittedName>
</protein>
<evidence type="ECO:0000256" key="1">
    <source>
        <dbReference type="SAM" id="MobiDB-lite"/>
    </source>
</evidence>
<feature type="non-terminal residue" evidence="2">
    <location>
        <position position="222"/>
    </location>
</feature>
<reference evidence="2" key="1">
    <citation type="submission" date="2022-03" db="EMBL/GenBank/DDBJ databases">
        <authorList>
            <person name="Martin H S."/>
        </authorList>
    </citation>
    <scope>NUCLEOTIDE SEQUENCE</scope>
</reference>
<evidence type="ECO:0000313" key="2">
    <source>
        <dbReference type="EMBL" id="CAH2056087.1"/>
    </source>
</evidence>
<feature type="compositionally biased region" description="Basic and acidic residues" evidence="1">
    <location>
        <begin position="8"/>
        <end position="29"/>
    </location>
</feature>
<organism evidence="2 3">
    <name type="scientific">Iphiclides podalirius</name>
    <name type="common">scarce swallowtail</name>
    <dbReference type="NCBI Taxonomy" id="110791"/>
    <lineage>
        <taxon>Eukaryota</taxon>
        <taxon>Metazoa</taxon>
        <taxon>Ecdysozoa</taxon>
        <taxon>Arthropoda</taxon>
        <taxon>Hexapoda</taxon>
        <taxon>Insecta</taxon>
        <taxon>Pterygota</taxon>
        <taxon>Neoptera</taxon>
        <taxon>Endopterygota</taxon>
        <taxon>Lepidoptera</taxon>
        <taxon>Glossata</taxon>
        <taxon>Ditrysia</taxon>
        <taxon>Papilionoidea</taxon>
        <taxon>Papilionidae</taxon>
        <taxon>Papilioninae</taxon>
        <taxon>Iphiclides</taxon>
    </lineage>
</organism>